<dbReference type="Gene3D" id="3.20.20.140">
    <property type="entry name" value="Metal-dependent hydrolases"/>
    <property type="match status" value="1"/>
</dbReference>
<comment type="caution">
    <text evidence="3">The sequence shown here is derived from an EMBL/GenBank/DDBJ whole genome shotgun (WGS) entry which is preliminary data.</text>
</comment>
<reference evidence="3 4" key="1">
    <citation type="submission" date="2023-12" db="EMBL/GenBank/DDBJ databases">
        <title>Description of new species of Mycobacterium terrae complex isolated from sewage at the Sao Paulo Zoological Park Foundation in Brazil.</title>
        <authorList>
            <person name="Romagnoli C.L."/>
            <person name="Conceicao E.C."/>
            <person name="Machado E."/>
            <person name="Barreto L.B.P.F."/>
            <person name="Sharma A."/>
            <person name="Silva N.M."/>
            <person name="Marques L.E."/>
            <person name="Juliana M.A."/>
            <person name="Lourenco M.C.S."/>
            <person name="Digiampietri L.A."/>
            <person name="Suffys P.N."/>
            <person name="Viana-Niero C."/>
        </authorList>
    </citation>
    <scope>NUCLEOTIDE SEQUENCE [LARGE SCALE GENOMIC DNA]</scope>
    <source>
        <strain evidence="3 4">MYC017</strain>
    </source>
</reference>
<evidence type="ECO:0000259" key="2">
    <source>
        <dbReference type="Pfam" id="PF04909"/>
    </source>
</evidence>
<evidence type="ECO:0000256" key="1">
    <source>
        <dbReference type="ARBA" id="ARBA00023239"/>
    </source>
</evidence>
<dbReference type="PANTHER" id="PTHR21240:SF28">
    <property type="entry name" value="ISO-OROTATE DECARBOXYLASE (EUROFUNG)"/>
    <property type="match status" value="1"/>
</dbReference>
<dbReference type="InterPro" id="IPR032466">
    <property type="entry name" value="Metal_Hydrolase"/>
</dbReference>
<dbReference type="SUPFAM" id="SSF51556">
    <property type="entry name" value="Metallo-dependent hydrolases"/>
    <property type="match status" value="1"/>
</dbReference>
<dbReference type="EMBL" id="JAYJJQ010000012">
    <property type="protein sequence ID" value="MEB3070274.1"/>
    <property type="molecule type" value="Genomic_DNA"/>
</dbReference>
<dbReference type="InterPro" id="IPR032465">
    <property type="entry name" value="ACMSD"/>
</dbReference>
<dbReference type="Proteomes" id="UP001299283">
    <property type="component" value="Unassembled WGS sequence"/>
</dbReference>
<dbReference type="PANTHER" id="PTHR21240">
    <property type="entry name" value="2-AMINO-3-CARBOXYLMUCONATE-6-SEMIALDEHYDE DECARBOXYLASE"/>
    <property type="match status" value="1"/>
</dbReference>
<dbReference type="InterPro" id="IPR006680">
    <property type="entry name" value="Amidohydro-rel"/>
</dbReference>
<evidence type="ECO:0000313" key="3">
    <source>
        <dbReference type="EMBL" id="MEB3070274.1"/>
    </source>
</evidence>
<accession>A0ABU5Z0X2</accession>
<proteinExistence type="predicted"/>
<keyword evidence="4" id="KW-1185">Reference proteome</keyword>
<organism evidence="3 4">
    <name type="scientific">[Mycobacterium] vasticus</name>
    <dbReference type="NCBI Taxonomy" id="2875777"/>
    <lineage>
        <taxon>Bacteria</taxon>
        <taxon>Bacillati</taxon>
        <taxon>Actinomycetota</taxon>
        <taxon>Actinomycetes</taxon>
        <taxon>Mycobacteriales</taxon>
        <taxon>Mycobacteriaceae</taxon>
        <taxon>Mycolicibacter</taxon>
    </lineage>
</organism>
<sequence>MTSEHEFDLISVDDHIIEPAHLWVDRLPAKYREIGPHVEVEGDREYWVYEGRRGETMGLNAVAGKERTEYSQEPARFSDMIPGCYDPKERVKDMDRDGVRGSLSFPSYPQFCGQKFMKGKDKVLSDLCVKAWNDFILDEWCAAGPDRFIPMIIGQLWDPEMFAEEVRRCAAKGAKAISFSENPHLLRLPSLHSDHWDPVWRAAVETDMPICMHIGSSSTEQHTAPDAPWSIAAALQPLNAHMAATDIMWSPITHKFPAIKFVMSEGGIGWLPFALERADWIWEKHGHWDNLSDTPPSEIFKRNIWGCFTGDRSGVEARYAIGVDKIMWESDYPHVDSSWPNSQEHVRKNMEGVPKDEVDLMTHGNAERVFNFPG</sequence>
<keyword evidence="1" id="KW-0456">Lyase</keyword>
<feature type="domain" description="Amidohydrolase-related" evidence="2">
    <location>
        <begin position="79"/>
        <end position="372"/>
    </location>
</feature>
<dbReference type="Pfam" id="PF04909">
    <property type="entry name" value="Amidohydro_2"/>
    <property type="match status" value="1"/>
</dbReference>
<protein>
    <submittedName>
        <fullName evidence="3">Amidohydrolase family protein</fullName>
    </submittedName>
</protein>
<evidence type="ECO:0000313" key="4">
    <source>
        <dbReference type="Proteomes" id="UP001299283"/>
    </source>
</evidence>
<gene>
    <name evidence="3" type="ORF">K5L39_13875</name>
</gene>
<dbReference type="RefSeq" id="WP_225398647.1">
    <property type="nucleotide sequence ID" value="NZ_JAYJJQ010000012.1"/>
</dbReference>
<name>A0ABU5Z0X2_9MYCO</name>